<keyword evidence="2 3" id="KW-0732">Signal</keyword>
<dbReference type="InterPro" id="IPR051595">
    <property type="entry name" value="GH25_Enzymes"/>
</dbReference>
<dbReference type="InterPro" id="IPR002053">
    <property type="entry name" value="Glyco_hydro_25"/>
</dbReference>
<dbReference type="OMA" id="TGNWATL"/>
<dbReference type="GO" id="GO:0007165">
    <property type="term" value="P:signal transduction"/>
    <property type="evidence" value="ECO:0007669"/>
    <property type="project" value="TreeGrafter"/>
</dbReference>
<dbReference type="GO" id="GO:0045087">
    <property type="term" value="P:innate immune response"/>
    <property type="evidence" value="ECO:0007669"/>
    <property type="project" value="TreeGrafter"/>
</dbReference>
<sequence>MRILIALSVGALSCFAGPVVQESAQQPSSELLTTAYAVDLSVPVTVSGFQCIKNNYYTVAFIRAYTPAGSGMVDQYACANIQNANTAGMGTEVYMTPQPSSSKTGATQFDEMYNNLRNSNINVRSVWIQVTSPINWYASSTTNINFLNSILSRANQYGLTIGIYTNTYEWSQITGGATVTNAQLWYWNTSGAGVSNESPANYNDFRSFGGWYSPSVKQFAQVESVCGLTVNRDIYTSSTSLVAGMARREKGDQITVGGLGLGGTAFSGVAEIKP</sequence>
<keyword evidence="5" id="KW-1185">Reference proteome</keyword>
<organism evidence="6">
    <name type="scientific">Nippostrongylus brasiliensis</name>
    <name type="common">Rat hookworm</name>
    <dbReference type="NCBI Taxonomy" id="27835"/>
    <lineage>
        <taxon>Eukaryota</taxon>
        <taxon>Metazoa</taxon>
        <taxon>Ecdysozoa</taxon>
        <taxon>Nematoda</taxon>
        <taxon>Chromadorea</taxon>
        <taxon>Rhabditida</taxon>
        <taxon>Rhabditina</taxon>
        <taxon>Rhabditomorpha</taxon>
        <taxon>Strongyloidea</taxon>
        <taxon>Heligmosomidae</taxon>
        <taxon>Nippostrongylus</taxon>
    </lineage>
</organism>
<evidence type="ECO:0000256" key="2">
    <source>
        <dbReference type="ARBA" id="ARBA00022729"/>
    </source>
</evidence>
<gene>
    <name evidence="4" type="ORF">NBR_LOCUS7690</name>
</gene>
<dbReference type="SUPFAM" id="SSF51445">
    <property type="entry name" value="(Trans)glycosidases"/>
    <property type="match status" value="1"/>
</dbReference>
<evidence type="ECO:0000256" key="3">
    <source>
        <dbReference type="SAM" id="SignalP"/>
    </source>
</evidence>
<evidence type="ECO:0000313" key="6">
    <source>
        <dbReference type="WBParaSite" id="NBR_0000768901-mRNA-1"/>
    </source>
</evidence>
<dbReference type="Gene3D" id="3.20.20.80">
    <property type="entry name" value="Glycosidases"/>
    <property type="match status" value="1"/>
</dbReference>
<dbReference type="WBParaSite" id="NBR_0000768901-mRNA-1">
    <property type="protein sequence ID" value="NBR_0000768901-mRNA-1"/>
    <property type="gene ID" value="NBR_0000768901"/>
</dbReference>
<feature type="signal peptide" evidence="3">
    <location>
        <begin position="1"/>
        <end position="16"/>
    </location>
</feature>
<dbReference type="Proteomes" id="UP000271162">
    <property type="component" value="Unassembled WGS sequence"/>
</dbReference>
<dbReference type="GO" id="GO:0003796">
    <property type="term" value="F:lysozyme activity"/>
    <property type="evidence" value="ECO:0007669"/>
    <property type="project" value="InterPro"/>
</dbReference>
<dbReference type="GO" id="GO:0016998">
    <property type="term" value="P:cell wall macromolecule catabolic process"/>
    <property type="evidence" value="ECO:0007669"/>
    <property type="project" value="InterPro"/>
</dbReference>
<dbReference type="OrthoDB" id="25039at2759"/>
<comment type="similarity">
    <text evidence="1">Belongs to the glycosyl hydrolase 25 family.</text>
</comment>
<dbReference type="PANTHER" id="PTHR23208:SF14">
    <property type="entry name" value="GLYCOSIDE HYDROLASE FAMILY 25 PROTEIN-RELATED"/>
    <property type="match status" value="1"/>
</dbReference>
<reference evidence="4 5" key="2">
    <citation type="submission" date="2018-11" db="EMBL/GenBank/DDBJ databases">
        <authorList>
            <consortium name="Pathogen Informatics"/>
        </authorList>
    </citation>
    <scope>NUCLEOTIDE SEQUENCE [LARGE SCALE GENOMIC DNA]</scope>
</reference>
<dbReference type="CDD" id="cd06416">
    <property type="entry name" value="GH25_Lys1-like"/>
    <property type="match status" value="1"/>
</dbReference>
<accession>A0A0N4XXH2</accession>
<feature type="chain" id="PRO_5043125202" evidence="3">
    <location>
        <begin position="17"/>
        <end position="274"/>
    </location>
</feature>
<evidence type="ECO:0000256" key="1">
    <source>
        <dbReference type="ARBA" id="ARBA00010646"/>
    </source>
</evidence>
<dbReference type="InterPro" id="IPR017853">
    <property type="entry name" value="GH"/>
</dbReference>
<protein>
    <submittedName>
        <fullName evidence="6">Glycoside hydrolase family 25 protein</fullName>
    </submittedName>
</protein>
<evidence type="ECO:0000313" key="5">
    <source>
        <dbReference type="Proteomes" id="UP000271162"/>
    </source>
</evidence>
<dbReference type="EMBL" id="UYSL01019915">
    <property type="protein sequence ID" value="VDL71279.1"/>
    <property type="molecule type" value="Genomic_DNA"/>
</dbReference>
<evidence type="ECO:0000313" key="4">
    <source>
        <dbReference type="EMBL" id="VDL71279.1"/>
    </source>
</evidence>
<reference evidence="6" key="1">
    <citation type="submission" date="2017-02" db="UniProtKB">
        <authorList>
            <consortium name="WormBaseParasite"/>
        </authorList>
    </citation>
    <scope>IDENTIFICATION</scope>
</reference>
<dbReference type="GO" id="GO:0009253">
    <property type="term" value="P:peptidoglycan catabolic process"/>
    <property type="evidence" value="ECO:0007669"/>
    <property type="project" value="InterPro"/>
</dbReference>
<name>A0A0N4XXH2_NIPBR</name>
<dbReference type="AlphaFoldDB" id="A0A0N4XXH2"/>
<dbReference type="PROSITE" id="PS51904">
    <property type="entry name" value="GLYCOSYL_HYDROL_F25_2"/>
    <property type="match status" value="1"/>
</dbReference>
<dbReference type="PANTHER" id="PTHR23208">
    <property type="entry name" value="LYSOZYME PROTEIN"/>
    <property type="match status" value="1"/>
</dbReference>
<proteinExistence type="inferred from homology"/>